<dbReference type="InterPro" id="IPR007310">
    <property type="entry name" value="Aerobactin_biosyn_IucA/IucC_N"/>
</dbReference>
<dbReference type="Proteomes" id="UP001596045">
    <property type="component" value="Unassembled WGS sequence"/>
</dbReference>
<evidence type="ECO:0000313" key="4">
    <source>
        <dbReference type="EMBL" id="MFC5474555.1"/>
    </source>
</evidence>
<accession>A0ABW0M8L9</accession>
<evidence type="ECO:0000313" key="5">
    <source>
        <dbReference type="Proteomes" id="UP001596045"/>
    </source>
</evidence>
<comment type="caution">
    <text evidence="4">The sequence shown here is derived from an EMBL/GenBank/DDBJ whole genome shotgun (WGS) entry which is preliminary data.</text>
</comment>
<protein>
    <submittedName>
        <fullName evidence="4">IucA/IucC family protein</fullName>
    </submittedName>
</protein>
<proteinExistence type="predicted"/>
<dbReference type="EMBL" id="JBHSMT010000014">
    <property type="protein sequence ID" value="MFC5474555.1"/>
    <property type="molecule type" value="Genomic_DNA"/>
</dbReference>
<evidence type="ECO:0000256" key="1">
    <source>
        <dbReference type="ARBA" id="ARBA00004924"/>
    </source>
</evidence>
<reference evidence="5" key="1">
    <citation type="journal article" date="2019" name="Int. J. Syst. Evol. Microbiol.">
        <title>The Global Catalogue of Microorganisms (GCM) 10K type strain sequencing project: providing services to taxonomists for standard genome sequencing and annotation.</title>
        <authorList>
            <consortium name="The Broad Institute Genomics Platform"/>
            <consortium name="The Broad Institute Genome Sequencing Center for Infectious Disease"/>
            <person name="Wu L."/>
            <person name="Ma J."/>
        </authorList>
    </citation>
    <scope>NUCLEOTIDE SEQUENCE [LARGE SCALE GENOMIC DNA]</scope>
    <source>
        <strain evidence="5">JCM 17066</strain>
    </source>
</reference>
<keyword evidence="5" id="KW-1185">Reference proteome</keyword>
<feature type="domain" description="Aerobactin siderophore biosynthesis IucA/IucC-like C-terminal" evidence="3">
    <location>
        <begin position="404"/>
        <end position="555"/>
    </location>
</feature>
<dbReference type="Gene3D" id="1.10.510.40">
    <property type="match status" value="1"/>
</dbReference>
<comment type="pathway">
    <text evidence="1">Siderophore biosynthesis.</text>
</comment>
<feature type="domain" description="Aerobactin siderophore biosynthesis IucA/IucC N-terminal" evidence="2">
    <location>
        <begin position="142"/>
        <end position="372"/>
    </location>
</feature>
<dbReference type="InterPro" id="IPR022770">
    <property type="entry name" value="IucA/IucC-like_C"/>
</dbReference>
<gene>
    <name evidence="4" type="ORF">ACFPM8_11365</name>
</gene>
<evidence type="ECO:0000259" key="3">
    <source>
        <dbReference type="Pfam" id="PF06276"/>
    </source>
</evidence>
<evidence type="ECO:0000259" key="2">
    <source>
        <dbReference type="Pfam" id="PF04183"/>
    </source>
</evidence>
<dbReference type="RefSeq" id="WP_378997657.1">
    <property type="nucleotide sequence ID" value="NZ_JBHSMT010000014.1"/>
</dbReference>
<dbReference type="PANTHER" id="PTHR34384">
    <property type="entry name" value="L-2,3-DIAMINOPROPANOATE--CITRATE LIGASE"/>
    <property type="match status" value="1"/>
</dbReference>
<dbReference type="InterPro" id="IPR037455">
    <property type="entry name" value="LucA/IucC-like"/>
</dbReference>
<dbReference type="PANTHER" id="PTHR34384:SF6">
    <property type="entry name" value="STAPHYLOFERRIN B SYNTHASE"/>
    <property type="match status" value="1"/>
</dbReference>
<dbReference type="Pfam" id="PF06276">
    <property type="entry name" value="FhuF"/>
    <property type="match status" value="1"/>
</dbReference>
<dbReference type="Pfam" id="PF04183">
    <property type="entry name" value="IucA_IucC"/>
    <property type="match status" value="1"/>
</dbReference>
<organism evidence="4 5">
    <name type="scientific">Paraherbaspirillum soli</name>
    <dbReference type="NCBI Taxonomy" id="631222"/>
    <lineage>
        <taxon>Bacteria</taxon>
        <taxon>Pseudomonadati</taxon>
        <taxon>Pseudomonadota</taxon>
        <taxon>Betaproteobacteria</taxon>
        <taxon>Burkholderiales</taxon>
        <taxon>Oxalobacteraceae</taxon>
        <taxon>Paraherbaspirillum</taxon>
    </lineage>
</organism>
<name>A0ABW0M8L9_9BURK</name>
<sequence>MHSTHPYQQRLAQDLFDALWLEDLYGFRSRCIFHPPAAGNDDAAVLEVVLDAERSLHWHGRPASGLRPFRVASRPAVLHTATLKLELELVKAVDTLQSADWWQDRSGRCARFFRLAERQAAHAAEHEARILARLAAAPEQLLSWEALSCLKDRPFHPLARAKDWGNIDATSYSAESTTALTLHWVAVPRDQVRGTDNAGQPLAATLLDPAQQAALHATAHACNAAGDAYLWLAVHPWQWSWFKRNAAASVLNACVDLGSGPGTATPTASLRSLAVTGCGATHLKLALSVNALGALRTLPPRYLHNGMLASACLQQLRQRDPWLAAHLSLCDEDRWWALSQENTLAAEPGQLACQIRTYPTPPAATLIPMAALPVQAANGTLPAFEHLLATADEDAAWTLFGTIARMLLELSLRCLAHGVMPELHGQNVLLVCRGRDVGGLLLRDHDTLRICPPLMQAQGVTVPAYEIDRSTPNTLELDSPQALLAYLQTLAIEVNLYAILAALAERYRRDEAHGWQLVRSALEDCLACVPLPPHIASDIRSLLLDAADWPFKQVLAPLLGRASFGTGMPSAMGRINNPVSHPA</sequence>